<dbReference type="Ensembl" id="ENSSPUT00000009421.1">
    <property type="protein sequence ID" value="ENSSPUP00000008836.1"/>
    <property type="gene ID" value="ENSSPUG00000006879.1"/>
</dbReference>
<protein>
    <recommendedName>
        <fullName evidence="10">Receptor-type tyrosine-protein phosphatase U-like Fn3 domain-containing protein</fullName>
    </recommendedName>
</protein>
<comment type="subcellular location">
    <subcellularLocation>
        <location evidence="1">Membrane</location>
        <topology evidence="1">Single-pass type I membrane protein</topology>
    </subcellularLocation>
</comment>
<name>A0A8D0GQZ6_SPHPU</name>
<evidence type="ECO:0000313" key="12">
    <source>
        <dbReference type="Proteomes" id="UP000694392"/>
    </source>
</evidence>
<evidence type="ECO:0000256" key="6">
    <source>
        <dbReference type="ARBA" id="ARBA00023136"/>
    </source>
</evidence>
<keyword evidence="2" id="KW-0812">Transmembrane</keyword>
<evidence type="ECO:0000256" key="9">
    <source>
        <dbReference type="SAM" id="MobiDB-lite"/>
    </source>
</evidence>
<evidence type="ECO:0000313" key="11">
    <source>
        <dbReference type="Ensembl" id="ENSSPUP00000008836.1"/>
    </source>
</evidence>
<evidence type="ECO:0000256" key="5">
    <source>
        <dbReference type="ARBA" id="ARBA00022989"/>
    </source>
</evidence>
<feature type="domain" description="Receptor-type tyrosine-protein phosphatase U-like Fn3" evidence="10">
    <location>
        <begin position="73"/>
        <end position="143"/>
    </location>
</feature>
<proteinExistence type="predicted"/>
<keyword evidence="6" id="KW-0472">Membrane</keyword>
<keyword evidence="8" id="KW-0325">Glycoprotein</keyword>
<evidence type="ECO:0000256" key="4">
    <source>
        <dbReference type="ARBA" id="ARBA00022737"/>
    </source>
</evidence>
<accession>A0A8D0GQZ6</accession>
<evidence type="ECO:0000256" key="3">
    <source>
        <dbReference type="ARBA" id="ARBA00022729"/>
    </source>
</evidence>
<keyword evidence="4" id="KW-0677">Repeat</keyword>
<dbReference type="PANTHER" id="PTHR24051:SF6">
    <property type="entry name" value="FIBRONECTIN TYPE-III DOMAIN-CONTAINING PROTEIN-RELATED"/>
    <property type="match status" value="1"/>
</dbReference>
<feature type="region of interest" description="Disordered" evidence="9">
    <location>
        <begin position="1"/>
        <end position="36"/>
    </location>
</feature>
<reference evidence="11" key="1">
    <citation type="submission" date="2025-08" db="UniProtKB">
        <authorList>
            <consortium name="Ensembl"/>
        </authorList>
    </citation>
    <scope>IDENTIFICATION</scope>
</reference>
<dbReference type="InterPro" id="IPR057598">
    <property type="entry name" value="Fn3_PTPRU"/>
</dbReference>
<keyword evidence="7" id="KW-1015">Disulfide bond</keyword>
<dbReference type="GeneTree" id="ENSGT00390000013892"/>
<sequence>MQIRPRTKTSHMASQTPGPALETQPPFRVAQPHPTAPPLLPAPPDPCREYQIIIAAGQNASEAEICPSQELQPFNSSQARGPYVAAVLPAHNLTGPTDFVIGDGTHRHGYYNAPLPPDRNYTAVIRVVSRWKQEEKSSCVHYAFSVGKQELLLAFLPSWLGAELVPREQFLHPHLPFHGLPAVSDCHFLGTNPVPELASCRQDLGVGGTETPTGNRLLSWLQERPRLPGRWAWW</sequence>
<keyword evidence="5" id="KW-1133">Transmembrane helix</keyword>
<organism evidence="11 12">
    <name type="scientific">Sphenodon punctatus</name>
    <name type="common">Tuatara</name>
    <name type="synonym">Hatteria punctata</name>
    <dbReference type="NCBI Taxonomy" id="8508"/>
    <lineage>
        <taxon>Eukaryota</taxon>
        <taxon>Metazoa</taxon>
        <taxon>Chordata</taxon>
        <taxon>Craniata</taxon>
        <taxon>Vertebrata</taxon>
        <taxon>Euteleostomi</taxon>
        <taxon>Lepidosauria</taxon>
        <taxon>Sphenodontia</taxon>
        <taxon>Sphenodontidae</taxon>
        <taxon>Sphenodon</taxon>
    </lineage>
</organism>
<evidence type="ECO:0000259" key="10">
    <source>
        <dbReference type="Pfam" id="PF23144"/>
    </source>
</evidence>
<evidence type="ECO:0000256" key="8">
    <source>
        <dbReference type="ARBA" id="ARBA00023180"/>
    </source>
</evidence>
<evidence type="ECO:0000256" key="1">
    <source>
        <dbReference type="ARBA" id="ARBA00004479"/>
    </source>
</evidence>
<dbReference type="Pfam" id="PF23144">
    <property type="entry name" value="Fn3_PTPRU"/>
    <property type="match status" value="1"/>
</dbReference>
<evidence type="ECO:0000256" key="2">
    <source>
        <dbReference type="ARBA" id="ARBA00022692"/>
    </source>
</evidence>
<dbReference type="AlphaFoldDB" id="A0A8D0GQZ6"/>
<dbReference type="InterPro" id="IPR051622">
    <property type="entry name" value="R-tyr_protein_phosphatases"/>
</dbReference>
<keyword evidence="3" id="KW-0732">Signal</keyword>
<dbReference type="Proteomes" id="UP000694392">
    <property type="component" value="Unplaced"/>
</dbReference>
<reference evidence="11" key="2">
    <citation type="submission" date="2025-09" db="UniProtKB">
        <authorList>
            <consortium name="Ensembl"/>
        </authorList>
    </citation>
    <scope>IDENTIFICATION</scope>
</reference>
<evidence type="ECO:0000256" key="7">
    <source>
        <dbReference type="ARBA" id="ARBA00023157"/>
    </source>
</evidence>
<dbReference type="PANTHER" id="PTHR24051">
    <property type="entry name" value="SUSHI DOMAIN-CONTAINING PROTEIN 1"/>
    <property type="match status" value="1"/>
</dbReference>
<dbReference type="GO" id="GO:0016020">
    <property type="term" value="C:membrane"/>
    <property type="evidence" value="ECO:0007669"/>
    <property type="project" value="UniProtKB-SubCell"/>
</dbReference>
<keyword evidence="12" id="KW-1185">Reference proteome</keyword>